<evidence type="ECO:0000256" key="6">
    <source>
        <dbReference type="SAM" id="Phobius"/>
    </source>
</evidence>
<dbReference type="OrthoDB" id="9788252at2"/>
<proteinExistence type="predicted"/>
<reference evidence="9" key="1">
    <citation type="submission" date="2016-10" db="EMBL/GenBank/DDBJ databases">
        <authorList>
            <person name="Varghese N."/>
            <person name="Submissions S."/>
        </authorList>
    </citation>
    <scope>NUCLEOTIDE SEQUENCE [LARGE SCALE GENOMIC DNA]</scope>
    <source>
        <strain evidence="9">DSM 3669</strain>
    </source>
</reference>
<evidence type="ECO:0000313" key="9">
    <source>
        <dbReference type="Proteomes" id="UP000199584"/>
    </source>
</evidence>
<dbReference type="GO" id="GO:0005886">
    <property type="term" value="C:plasma membrane"/>
    <property type="evidence" value="ECO:0007669"/>
    <property type="project" value="UniProtKB-SubCell"/>
</dbReference>
<gene>
    <name evidence="8" type="ORF">SAMN05660706_10311</name>
</gene>
<feature type="transmembrane region" description="Helical" evidence="6">
    <location>
        <begin position="346"/>
        <end position="366"/>
    </location>
</feature>
<dbReference type="PANTHER" id="PTHR30294">
    <property type="entry name" value="MEMBRANE COMPONENT OF ABC TRANSPORTER YHHJ-RELATED"/>
    <property type="match status" value="1"/>
</dbReference>
<feature type="domain" description="ABC-2 type transporter transmembrane" evidence="7">
    <location>
        <begin position="16"/>
        <end position="353"/>
    </location>
</feature>
<evidence type="ECO:0000256" key="3">
    <source>
        <dbReference type="ARBA" id="ARBA00022692"/>
    </source>
</evidence>
<keyword evidence="2" id="KW-1003">Cell membrane</keyword>
<keyword evidence="9" id="KW-1185">Reference proteome</keyword>
<evidence type="ECO:0000256" key="1">
    <source>
        <dbReference type="ARBA" id="ARBA00004651"/>
    </source>
</evidence>
<keyword evidence="3 6" id="KW-0812">Transmembrane</keyword>
<keyword evidence="5 6" id="KW-0472">Membrane</keyword>
<feature type="transmembrane region" description="Helical" evidence="6">
    <location>
        <begin position="227"/>
        <end position="250"/>
    </location>
</feature>
<dbReference type="EMBL" id="FOYM01000003">
    <property type="protein sequence ID" value="SFQ97890.1"/>
    <property type="molecule type" value="Genomic_DNA"/>
</dbReference>
<dbReference type="RefSeq" id="WP_092481872.1">
    <property type="nucleotide sequence ID" value="NZ_FOYM01000003.1"/>
</dbReference>
<feature type="transmembrane region" description="Helical" evidence="6">
    <location>
        <begin position="20"/>
        <end position="38"/>
    </location>
</feature>
<dbReference type="Proteomes" id="UP000199584">
    <property type="component" value="Unassembled WGS sequence"/>
</dbReference>
<organism evidence="8 9">
    <name type="scientific">Desulfoscipio geothermicus DSM 3669</name>
    <dbReference type="NCBI Taxonomy" id="1121426"/>
    <lineage>
        <taxon>Bacteria</taxon>
        <taxon>Bacillati</taxon>
        <taxon>Bacillota</taxon>
        <taxon>Clostridia</taxon>
        <taxon>Eubacteriales</taxon>
        <taxon>Desulfallaceae</taxon>
        <taxon>Desulfoscipio</taxon>
    </lineage>
</organism>
<dbReference type="Gene3D" id="3.40.1710.10">
    <property type="entry name" value="abc type-2 transporter like domain"/>
    <property type="match status" value="1"/>
</dbReference>
<feature type="transmembrane region" description="Helical" evidence="6">
    <location>
        <begin position="256"/>
        <end position="278"/>
    </location>
</feature>
<feature type="transmembrane region" description="Helical" evidence="6">
    <location>
        <begin position="285"/>
        <end position="309"/>
    </location>
</feature>
<evidence type="ECO:0000256" key="4">
    <source>
        <dbReference type="ARBA" id="ARBA00022989"/>
    </source>
</evidence>
<dbReference type="Pfam" id="PF12698">
    <property type="entry name" value="ABC2_membrane_3"/>
    <property type="match status" value="1"/>
</dbReference>
<sequence>MWQVFLNEIACIFRDRRTLALLFGLPLVVTLFFGYLYINHKVTEIPTVVLDRDNSPLSRETVTAFDQSEKFAVTGHVFTRAEVDEYFRRGRAAAAIVIPPDFARDIKTGQGTEVLIVSDGSNMIISNTIATGAAEVIGTISAGIELKSLEGLGISGDRAEDIVSAVSFRSRVWYNPTYNYLKFLLPGLIVMGMQQALLIAAAIALYRRRRMAEGNAGTVIAAKILPYFLIGTPVLLSCLTVAHLLFQVPLGGDRPLLLLLTAAFCLGTVELGVLAALLSSSLDKAIQVAMVVAAPAFLISGFTWPMLVIPPPVRALAYMLPLTHYLDALRAVAMKGAGFGDVTTQLLYMVTIACALVPVCAAVLYFKRRRRQGFEDGCGQLLPAGEMPEHR</sequence>
<keyword evidence="4 6" id="KW-1133">Transmembrane helix</keyword>
<dbReference type="InterPro" id="IPR013525">
    <property type="entry name" value="ABC2_TM"/>
</dbReference>
<dbReference type="GO" id="GO:0140359">
    <property type="term" value="F:ABC-type transporter activity"/>
    <property type="evidence" value="ECO:0007669"/>
    <property type="project" value="InterPro"/>
</dbReference>
<dbReference type="PANTHER" id="PTHR30294:SF29">
    <property type="entry name" value="MULTIDRUG ABC TRANSPORTER PERMEASE YBHS-RELATED"/>
    <property type="match status" value="1"/>
</dbReference>
<dbReference type="AlphaFoldDB" id="A0A1I6CXJ4"/>
<evidence type="ECO:0000313" key="8">
    <source>
        <dbReference type="EMBL" id="SFQ97890.1"/>
    </source>
</evidence>
<evidence type="ECO:0000256" key="2">
    <source>
        <dbReference type="ARBA" id="ARBA00022475"/>
    </source>
</evidence>
<dbReference type="InterPro" id="IPR051449">
    <property type="entry name" value="ABC-2_transporter_component"/>
</dbReference>
<accession>A0A1I6CXJ4</accession>
<protein>
    <submittedName>
        <fullName evidence="8">ABC-2 type transport system permease protein</fullName>
    </submittedName>
</protein>
<evidence type="ECO:0000259" key="7">
    <source>
        <dbReference type="Pfam" id="PF12698"/>
    </source>
</evidence>
<evidence type="ECO:0000256" key="5">
    <source>
        <dbReference type="ARBA" id="ARBA00023136"/>
    </source>
</evidence>
<dbReference type="STRING" id="39060.SAMN05660706_10311"/>
<name>A0A1I6CXJ4_9FIRM</name>
<feature type="transmembrane region" description="Helical" evidence="6">
    <location>
        <begin position="183"/>
        <end position="206"/>
    </location>
</feature>
<comment type="subcellular location">
    <subcellularLocation>
        <location evidence="1">Cell membrane</location>
        <topology evidence="1">Multi-pass membrane protein</topology>
    </subcellularLocation>
</comment>